<dbReference type="GO" id="GO:0046872">
    <property type="term" value="F:metal ion binding"/>
    <property type="evidence" value="ECO:0007669"/>
    <property type="project" value="InterPro"/>
</dbReference>
<dbReference type="InterPro" id="IPR009810">
    <property type="entry name" value="Nodulin_late_dom"/>
</dbReference>
<reference evidence="4" key="3">
    <citation type="submission" date="2015-04" db="UniProtKB">
        <authorList>
            <consortium name="EnsemblPlants"/>
        </authorList>
    </citation>
    <scope>IDENTIFICATION</scope>
    <source>
        <strain evidence="4">cv. Jemalong A17</strain>
    </source>
</reference>
<sequence length="59" mass="6931">MTKLLKFIYAMIIFLSLFIVVIKANAYRECNSDGDCPNYNCRVKEVGMCYFTKCYCIRL</sequence>
<dbReference type="AlphaFoldDB" id="A0A072TVQ9"/>
<evidence type="ECO:0000256" key="1">
    <source>
        <dbReference type="SAM" id="SignalP"/>
    </source>
</evidence>
<reference evidence="3 5" key="1">
    <citation type="journal article" date="2011" name="Nature">
        <title>The Medicago genome provides insight into the evolution of rhizobial symbioses.</title>
        <authorList>
            <person name="Young N.D."/>
            <person name="Debelle F."/>
            <person name="Oldroyd G.E."/>
            <person name="Geurts R."/>
            <person name="Cannon S.B."/>
            <person name="Udvardi M.K."/>
            <person name="Benedito V.A."/>
            <person name="Mayer K.F."/>
            <person name="Gouzy J."/>
            <person name="Schoof H."/>
            <person name="Van de Peer Y."/>
            <person name="Proost S."/>
            <person name="Cook D.R."/>
            <person name="Meyers B.C."/>
            <person name="Spannagl M."/>
            <person name="Cheung F."/>
            <person name="De Mita S."/>
            <person name="Krishnakumar V."/>
            <person name="Gundlach H."/>
            <person name="Zhou S."/>
            <person name="Mudge J."/>
            <person name="Bharti A.K."/>
            <person name="Murray J.D."/>
            <person name="Naoumkina M.A."/>
            <person name="Rosen B."/>
            <person name="Silverstein K.A."/>
            <person name="Tang H."/>
            <person name="Rombauts S."/>
            <person name="Zhao P.X."/>
            <person name="Zhou P."/>
            <person name="Barbe V."/>
            <person name="Bardou P."/>
            <person name="Bechner M."/>
            <person name="Bellec A."/>
            <person name="Berger A."/>
            <person name="Berges H."/>
            <person name="Bidwell S."/>
            <person name="Bisseling T."/>
            <person name="Choisne N."/>
            <person name="Couloux A."/>
            <person name="Denny R."/>
            <person name="Deshpande S."/>
            <person name="Dai X."/>
            <person name="Doyle J.J."/>
            <person name="Dudez A.M."/>
            <person name="Farmer A.D."/>
            <person name="Fouteau S."/>
            <person name="Franken C."/>
            <person name="Gibelin C."/>
            <person name="Gish J."/>
            <person name="Goldstein S."/>
            <person name="Gonzalez A.J."/>
            <person name="Green P.J."/>
            <person name="Hallab A."/>
            <person name="Hartog M."/>
            <person name="Hua A."/>
            <person name="Humphray S.J."/>
            <person name="Jeong D.H."/>
            <person name="Jing Y."/>
            <person name="Jocker A."/>
            <person name="Kenton S.M."/>
            <person name="Kim D.J."/>
            <person name="Klee K."/>
            <person name="Lai H."/>
            <person name="Lang C."/>
            <person name="Lin S."/>
            <person name="Macmil S.L."/>
            <person name="Magdelenat G."/>
            <person name="Matthews L."/>
            <person name="McCorrison J."/>
            <person name="Monaghan E.L."/>
            <person name="Mun J.H."/>
            <person name="Najar F.Z."/>
            <person name="Nicholson C."/>
            <person name="Noirot C."/>
            <person name="O'Bleness M."/>
            <person name="Paule C.R."/>
            <person name="Poulain J."/>
            <person name="Prion F."/>
            <person name="Qin B."/>
            <person name="Qu C."/>
            <person name="Retzel E.F."/>
            <person name="Riddle C."/>
            <person name="Sallet E."/>
            <person name="Samain S."/>
            <person name="Samson N."/>
            <person name="Sanders I."/>
            <person name="Saurat O."/>
            <person name="Scarpelli C."/>
            <person name="Schiex T."/>
            <person name="Segurens B."/>
            <person name="Severin A.J."/>
            <person name="Sherrier D.J."/>
            <person name="Shi R."/>
            <person name="Sims S."/>
            <person name="Singer S.R."/>
            <person name="Sinharoy S."/>
            <person name="Sterck L."/>
            <person name="Viollet A."/>
            <person name="Wang B.B."/>
            <person name="Wang K."/>
            <person name="Wang M."/>
            <person name="Wang X."/>
            <person name="Warfsmann J."/>
            <person name="Weissenbach J."/>
            <person name="White D.D."/>
            <person name="White J.D."/>
            <person name="Wiley G.B."/>
            <person name="Wincker P."/>
            <person name="Xing Y."/>
            <person name="Yang L."/>
            <person name="Yao Z."/>
            <person name="Ying F."/>
            <person name="Zhai J."/>
            <person name="Zhou L."/>
            <person name="Zuber A."/>
            <person name="Denarie J."/>
            <person name="Dixon R.A."/>
            <person name="May G.D."/>
            <person name="Schwartz D.C."/>
            <person name="Rogers J."/>
            <person name="Quetier F."/>
            <person name="Town C.D."/>
            <person name="Roe B.A."/>
        </authorList>
    </citation>
    <scope>NUCLEOTIDE SEQUENCE [LARGE SCALE GENOMIC DNA]</scope>
    <source>
        <strain evidence="3">A17</strain>
        <strain evidence="4 5">cv. Jemalong A17</strain>
    </source>
</reference>
<protein>
    <submittedName>
        <fullName evidence="3">Nodule Cysteine-Rich (NCR) secreted peptide</fullName>
    </submittedName>
</protein>
<name>A0A072TVQ9_MEDTR</name>
<dbReference type="EnsemblPlants" id="KEH21594">
    <property type="protein sequence ID" value="KEH21594"/>
    <property type="gene ID" value="MTR_7g008020"/>
</dbReference>
<feature type="domain" description="Late nodulin" evidence="2">
    <location>
        <begin position="1"/>
        <end position="55"/>
    </location>
</feature>
<keyword evidence="1" id="KW-0732">Signal</keyword>
<proteinExistence type="predicted"/>
<reference evidence="3 5" key="2">
    <citation type="journal article" date="2014" name="BMC Genomics">
        <title>An improved genome release (version Mt4.0) for the model legume Medicago truncatula.</title>
        <authorList>
            <person name="Tang H."/>
            <person name="Krishnakumar V."/>
            <person name="Bidwell S."/>
            <person name="Rosen B."/>
            <person name="Chan A."/>
            <person name="Zhou S."/>
            <person name="Gentzbittel L."/>
            <person name="Childs K.L."/>
            <person name="Yandell M."/>
            <person name="Gundlach H."/>
            <person name="Mayer K.F."/>
            <person name="Schwartz D.C."/>
            <person name="Town C.D."/>
        </authorList>
    </citation>
    <scope>GENOME REANNOTATION</scope>
    <source>
        <strain evidence="3">A17</strain>
        <strain evidence="4 5">cv. Jemalong A17</strain>
    </source>
</reference>
<dbReference type="HOGENOM" id="CLU_181053_0_2_1"/>
<accession>A0A072TVQ9</accession>
<dbReference type="Pfam" id="PF07127">
    <property type="entry name" value="Nodulin_late"/>
    <property type="match status" value="1"/>
</dbReference>
<evidence type="ECO:0000313" key="4">
    <source>
        <dbReference type="EnsemblPlants" id="KEH21594"/>
    </source>
</evidence>
<gene>
    <name evidence="3" type="ordered locus">MTR_7g008020</name>
</gene>
<dbReference type="EMBL" id="CM001223">
    <property type="protein sequence ID" value="KEH21594.1"/>
    <property type="molecule type" value="Genomic_DNA"/>
</dbReference>
<keyword evidence="5" id="KW-1185">Reference proteome</keyword>
<feature type="signal peptide" evidence="1">
    <location>
        <begin position="1"/>
        <end position="26"/>
    </location>
</feature>
<organism evidence="3 5">
    <name type="scientific">Medicago truncatula</name>
    <name type="common">Barrel medic</name>
    <name type="synonym">Medicago tribuloides</name>
    <dbReference type="NCBI Taxonomy" id="3880"/>
    <lineage>
        <taxon>Eukaryota</taxon>
        <taxon>Viridiplantae</taxon>
        <taxon>Streptophyta</taxon>
        <taxon>Embryophyta</taxon>
        <taxon>Tracheophyta</taxon>
        <taxon>Spermatophyta</taxon>
        <taxon>Magnoliopsida</taxon>
        <taxon>eudicotyledons</taxon>
        <taxon>Gunneridae</taxon>
        <taxon>Pentapetalae</taxon>
        <taxon>rosids</taxon>
        <taxon>fabids</taxon>
        <taxon>Fabales</taxon>
        <taxon>Fabaceae</taxon>
        <taxon>Papilionoideae</taxon>
        <taxon>50 kb inversion clade</taxon>
        <taxon>NPAAA clade</taxon>
        <taxon>Hologalegina</taxon>
        <taxon>IRL clade</taxon>
        <taxon>Trifolieae</taxon>
        <taxon>Medicago</taxon>
    </lineage>
</organism>
<feature type="chain" id="PRO_5014499015" evidence="1">
    <location>
        <begin position="27"/>
        <end position="59"/>
    </location>
</feature>
<evidence type="ECO:0000313" key="3">
    <source>
        <dbReference type="EMBL" id="KEH21594.1"/>
    </source>
</evidence>
<dbReference type="Proteomes" id="UP000002051">
    <property type="component" value="Unassembled WGS sequence"/>
</dbReference>
<evidence type="ECO:0000259" key="2">
    <source>
        <dbReference type="Pfam" id="PF07127"/>
    </source>
</evidence>
<evidence type="ECO:0000313" key="5">
    <source>
        <dbReference type="Proteomes" id="UP000002051"/>
    </source>
</evidence>